<organism evidence="2 3">
    <name type="scientific">Aspergillus ibericus CBS 121593</name>
    <dbReference type="NCBI Taxonomy" id="1448316"/>
    <lineage>
        <taxon>Eukaryota</taxon>
        <taxon>Fungi</taxon>
        <taxon>Dikarya</taxon>
        <taxon>Ascomycota</taxon>
        <taxon>Pezizomycotina</taxon>
        <taxon>Eurotiomycetes</taxon>
        <taxon>Eurotiomycetidae</taxon>
        <taxon>Eurotiales</taxon>
        <taxon>Aspergillaceae</taxon>
        <taxon>Aspergillus</taxon>
        <taxon>Aspergillus subgen. Circumdati</taxon>
    </lineage>
</organism>
<protein>
    <submittedName>
        <fullName evidence="2">Uncharacterized protein</fullName>
    </submittedName>
</protein>
<accession>A0A395GRG9</accession>
<reference evidence="2 3" key="1">
    <citation type="submission" date="2018-02" db="EMBL/GenBank/DDBJ databases">
        <title>The genomes of Aspergillus section Nigri reveals drivers in fungal speciation.</title>
        <authorList>
            <consortium name="DOE Joint Genome Institute"/>
            <person name="Vesth T.C."/>
            <person name="Nybo J."/>
            <person name="Theobald S."/>
            <person name="Brandl J."/>
            <person name="Frisvad J.C."/>
            <person name="Nielsen K.F."/>
            <person name="Lyhne E.K."/>
            <person name="Kogle M.E."/>
            <person name="Kuo A."/>
            <person name="Riley R."/>
            <person name="Clum A."/>
            <person name="Nolan M."/>
            <person name="Lipzen A."/>
            <person name="Salamov A."/>
            <person name="Henrissat B."/>
            <person name="Wiebenga A."/>
            <person name="De vries R.P."/>
            <person name="Grigoriev I.V."/>
            <person name="Mortensen U.H."/>
            <person name="Andersen M.R."/>
            <person name="Baker S.E."/>
        </authorList>
    </citation>
    <scope>NUCLEOTIDE SEQUENCE [LARGE SCALE GENOMIC DNA]</scope>
    <source>
        <strain evidence="2 3">CBS 121593</strain>
    </source>
</reference>
<proteinExistence type="predicted"/>
<dbReference type="AlphaFoldDB" id="A0A395GRG9"/>
<feature type="compositionally biased region" description="Polar residues" evidence="1">
    <location>
        <begin position="93"/>
        <end position="108"/>
    </location>
</feature>
<keyword evidence="3" id="KW-1185">Reference proteome</keyword>
<feature type="region of interest" description="Disordered" evidence="1">
    <location>
        <begin position="70"/>
        <end position="111"/>
    </location>
</feature>
<gene>
    <name evidence="2" type="ORF">BO80DRAFT_186234</name>
</gene>
<dbReference type="EMBL" id="KZ824461">
    <property type="protein sequence ID" value="RAK97558.1"/>
    <property type="molecule type" value="Genomic_DNA"/>
</dbReference>
<evidence type="ECO:0000313" key="2">
    <source>
        <dbReference type="EMBL" id="RAK97558.1"/>
    </source>
</evidence>
<evidence type="ECO:0000256" key="1">
    <source>
        <dbReference type="SAM" id="MobiDB-lite"/>
    </source>
</evidence>
<dbReference type="GeneID" id="37218939"/>
<sequence>MHYPRLHAPLTTAYSLPNNYYLPARHLLRAGSRDPAENASAVTRSPPLLLCPRHPWPLAPSIQRSWNSIPPRLPSFRVKKQGNQATGREPTESFRSTDSVPADTQPSNRRGGLTGRLLHACWILAG</sequence>
<dbReference type="RefSeq" id="XP_025571886.1">
    <property type="nucleotide sequence ID" value="XM_025714074.1"/>
</dbReference>
<dbReference type="Proteomes" id="UP000249402">
    <property type="component" value="Unassembled WGS sequence"/>
</dbReference>
<evidence type="ECO:0000313" key="3">
    <source>
        <dbReference type="Proteomes" id="UP000249402"/>
    </source>
</evidence>
<dbReference type="VEuPathDB" id="FungiDB:BO80DRAFT_186234"/>
<name>A0A395GRG9_9EURO</name>
<dbReference type="OrthoDB" id="10441093at2759"/>